<dbReference type="Gene3D" id="1.10.150.130">
    <property type="match status" value="1"/>
</dbReference>
<feature type="domain" description="Core-binding (CB)" evidence="7">
    <location>
        <begin position="5"/>
        <end position="98"/>
    </location>
</feature>
<evidence type="ECO:0000259" key="6">
    <source>
        <dbReference type="PROSITE" id="PS51898"/>
    </source>
</evidence>
<evidence type="ECO:0000256" key="2">
    <source>
        <dbReference type="ARBA" id="ARBA00022908"/>
    </source>
</evidence>
<dbReference type="InterPro" id="IPR050090">
    <property type="entry name" value="Tyrosine_recombinase_XerCD"/>
</dbReference>
<dbReference type="InterPro" id="IPR044068">
    <property type="entry name" value="CB"/>
</dbReference>
<keyword evidence="2" id="KW-0229">DNA integration</keyword>
<accession>A0A0R3MCZ0</accession>
<evidence type="ECO:0000256" key="3">
    <source>
        <dbReference type="ARBA" id="ARBA00023125"/>
    </source>
</evidence>
<dbReference type="Proteomes" id="UP000052023">
    <property type="component" value="Unassembled WGS sequence"/>
</dbReference>
<proteinExistence type="predicted"/>
<dbReference type="Gene3D" id="1.10.443.10">
    <property type="entry name" value="Intergrase catalytic core"/>
    <property type="match status" value="1"/>
</dbReference>
<dbReference type="PROSITE" id="PS51898">
    <property type="entry name" value="TYR_RECOMBINASE"/>
    <property type="match status" value="1"/>
</dbReference>
<keyword evidence="1" id="KW-0159">Chromosome partition</keyword>
<dbReference type="InterPro" id="IPR002104">
    <property type="entry name" value="Integrase_catalytic"/>
</dbReference>
<dbReference type="GO" id="GO:0006310">
    <property type="term" value="P:DNA recombination"/>
    <property type="evidence" value="ECO:0007669"/>
    <property type="project" value="UniProtKB-KW"/>
</dbReference>
<dbReference type="EMBL" id="LLYA01000205">
    <property type="protein sequence ID" value="KRR17740.1"/>
    <property type="molecule type" value="Genomic_DNA"/>
</dbReference>
<dbReference type="GO" id="GO:0015074">
    <property type="term" value="P:DNA integration"/>
    <property type="evidence" value="ECO:0007669"/>
    <property type="project" value="UniProtKB-KW"/>
</dbReference>
<feature type="domain" description="Tyr recombinase" evidence="6">
    <location>
        <begin position="122"/>
        <end position="305"/>
    </location>
</feature>
<dbReference type="GO" id="GO:0007059">
    <property type="term" value="P:chromosome segregation"/>
    <property type="evidence" value="ECO:0007669"/>
    <property type="project" value="UniProtKB-KW"/>
</dbReference>
<dbReference type="InterPro" id="IPR013762">
    <property type="entry name" value="Integrase-like_cat_sf"/>
</dbReference>
<dbReference type="InterPro" id="IPR010998">
    <property type="entry name" value="Integrase_recombinase_N"/>
</dbReference>
<evidence type="ECO:0000256" key="1">
    <source>
        <dbReference type="ARBA" id="ARBA00022829"/>
    </source>
</evidence>
<dbReference type="RefSeq" id="WP_057847507.1">
    <property type="nucleotide sequence ID" value="NZ_LLYA01000205.1"/>
</dbReference>
<dbReference type="SUPFAM" id="SSF56349">
    <property type="entry name" value="DNA breaking-rejoining enzymes"/>
    <property type="match status" value="1"/>
</dbReference>
<organism evidence="8 9">
    <name type="scientific">Bradyrhizobium retamae</name>
    <dbReference type="NCBI Taxonomy" id="1300035"/>
    <lineage>
        <taxon>Bacteria</taxon>
        <taxon>Pseudomonadati</taxon>
        <taxon>Pseudomonadota</taxon>
        <taxon>Alphaproteobacteria</taxon>
        <taxon>Hyphomicrobiales</taxon>
        <taxon>Nitrobacteraceae</taxon>
        <taxon>Bradyrhizobium</taxon>
    </lineage>
</organism>
<evidence type="ECO:0000259" key="7">
    <source>
        <dbReference type="PROSITE" id="PS51900"/>
    </source>
</evidence>
<evidence type="ECO:0000256" key="5">
    <source>
        <dbReference type="PROSITE-ProRule" id="PRU01248"/>
    </source>
</evidence>
<evidence type="ECO:0000256" key="4">
    <source>
        <dbReference type="ARBA" id="ARBA00023172"/>
    </source>
</evidence>
<dbReference type="GO" id="GO:0003677">
    <property type="term" value="F:DNA binding"/>
    <property type="evidence" value="ECO:0007669"/>
    <property type="project" value="UniProtKB-UniRule"/>
</dbReference>
<evidence type="ECO:0000313" key="9">
    <source>
        <dbReference type="Proteomes" id="UP000052023"/>
    </source>
</evidence>
<dbReference type="Pfam" id="PF02899">
    <property type="entry name" value="Phage_int_SAM_1"/>
    <property type="match status" value="1"/>
</dbReference>
<dbReference type="InterPro" id="IPR011010">
    <property type="entry name" value="DNA_brk_join_enz"/>
</dbReference>
<protein>
    <submittedName>
        <fullName evidence="8">Integrase</fullName>
    </submittedName>
</protein>
<sequence length="331" mass="37085">MKDKSLLGPWIRRFLLEHLVAERNLSRNTQASYRDTLTLLLPFASKQGGCAIDRMTVEDLTPEVVRKFLDHLERDRQCSEVTRNQRLATIHSLARFIGTRSPVHLAWCSEIRAVPFKKTTKTAIGYLEKAEMDALLNQPDRRTSLGVRDHVLLLFLYNSGARADEAAKLTVGNLQLGASPSVRLHGKGNKIRICPLWSTTATSLTRLVADRSKSEAVFLGRTNQLLTRFGIHHLVTQYAAMARETVPTLATKRVSPHMVRHTTAVHLLRAGVDINTIRAWLGHVSLDTTHIYAEVDLEMKAEALARVDISSLRPPPRQPSLPSLMAFLKAL</sequence>
<gene>
    <name evidence="8" type="ORF">CQ13_35745</name>
</gene>
<reference evidence="8 9" key="1">
    <citation type="submission" date="2014-03" db="EMBL/GenBank/DDBJ databases">
        <title>Bradyrhizobium valentinum sp. nov., isolated from effective nodules of Lupinus mariae-josephae, a lupine endemic of basic-lime soils in Eastern Spain.</title>
        <authorList>
            <person name="Duran D."/>
            <person name="Rey L."/>
            <person name="Navarro A."/>
            <person name="Busquets A."/>
            <person name="Imperial J."/>
            <person name="Ruiz-Argueso T."/>
        </authorList>
    </citation>
    <scope>NUCLEOTIDE SEQUENCE [LARGE SCALE GENOMIC DNA]</scope>
    <source>
        <strain evidence="8 9">Ro19</strain>
    </source>
</reference>
<dbReference type="PROSITE" id="PS51900">
    <property type="entry name" value="CB"/>
    <property type="match status" value="1"/>
</dbReference>
<evidence type="ECO:0000313" key="8">
    <source>
        <dbReference type="EMBL" id="KRR17740.1"/>
    </source>
</evidence>
<keyword evidence="4" id="KW-0233">DNA recombination</keyword>
<keyword evidence="9" id="KW-1185">Reference proteome</keyword>
<keyword evidence="3 5" id="KW-0238">DNA-binding</keyword>
<dbReference type="Pfam" id="PF00589">
    <property type="entry name" value="Phage_integrase"/>
    <property type="match status" value="1"/>
</dbReference>
<dbReference type="AlphaFoldDB" id="A0A0R3MCZ0"/>
<comment type="caution">
    <text evidence="8">The sequence shown here is derived from an EMBL/GenBank/DDBJ whole genome shotgun (WGS) entry which is preliminary data.</text>
</comment>
<dbReference type="PANTHER" id="PTHR30349:SF81">
    <property type="entry name" value="TYROSINE RECOMBINASE XERC"/>
    <property type="match status" value="1"/>
</dbReference>
<dbReference type="InterPro" id="IPR004107">
    <property type="entry name" value="Integrase_SAM-like_N"/>
</dbReference>
<dbReference type="OrthoDB" id="9801717at2"/>
<name>A0A0R3MCZ0_9BRAD</name>
<dbReference type="PANTHER" id="PTHR30349">
    <property type="entry name" value="PHAGE INTEGRASE-RELATED"/>
    <property type="match status" value="1"/>
</dbReference>